<dbReference type="RefSeq" id="WP_131449582.1">
    <property type="nucleotide sequence ID" value="NZ_SJZI01000042.1"/>
</dbReference>
<evidence type="ECO:0000256" key="1">
    <source>
        <dbReference type="SAM" id="Coils"/>
    </source>
</evidence>
<keyword evidence="3" id="KW-1185">Reference proteome</keyword>
<gene>
    <name evidence="2" type="ORF">EPD60_11460</name>
</gene>
<accession>A0A4V6NAZ5</accession>
<evidence type="ECO:0000313" key="3">
    <source>
        <dbReference type="Proteomes" id="UP000295334"/>
    </source>
</evidence>
<protein>
    <submittedName>
        <fullName evidence="2">MerR family transcriptional regulator</fullName>
    </submittedName>
</protein>
<sequence length="100" mass="12034">MQDEHYISVEEFCTHLNIEKAFIRSLYDQGLIELTTVEEDILLPLSQLVEVEQMIRLHYDLNVNIEGIDVIRHILKRLEEAQERIYRLKNRLRFYGDTDE</sequence>
<comment type="caution">
    <text evidence="2">The sequence shown here is derived from an EMBL/GenBank/DDBJ whole genome shotgun (WGS) entry which is preliminary data.</text>
</comment>
<reference evidence="2 3" key="1">
    <citation type="submission" date="2019-03" db="EMBL/GenBank/DDBJ databases">
        <authorList>
            <person name="Kim M.K.M."/>
        </authorList>
    </citation>
    <scope>NUCLEOTIDE SEQUENCE [LARGE SCALE GENOMIC DNA]</scope>
    <source>
        <strain evidence="2 3">17J68-12</strain>
    </source>
</reference>
<dbReference type="AlphaFoldDB" id="A0A4V6NAZ5"/>
<dbReference type="Gene3D" id="1.10.1660.10">
    <property type="match status" value="1"/>
</dbReference>
<keyword evidence="1" id="KW-0175">Coiled coil</keyword>
<dbReference type="Proteomes" id="UP000295334">
    <property type="component" value="Unassembled WGS sequence"/>
</dbReference>
<proteinExistence type="predicted"/>
<name>A0A4V6NAZ5_9BACT</name>
<organism evidence="2 3">
    <name type="scientific">Flaviaesturariibacter flavus</name>
    <dbReference type="NCBI Taxonomy" id="2502780"/>
    <lineage>
        <taxon>Bacteria</taxon>
        <taxon>Pseudomonadati</taxon>
        <taxon>Bacteroidota</taxon>
        <taxon>Chitinophagia</taxon>
        <taxon>Chitinophagales</taxon>
        <taxon>Chitinophagaceae</taxon>
        <taxon>Flaviaestuariibacter</taxon>
    </lineage>
</organism>
<feature type="coiled-coil region" evidence="1">
    <location>
        <begin position="71"/>
        <end position="98"/>
    </location>
</feature>
<evidence type="ECO:0000313" key="2">
    <source>
        <dbReference type="EMBL" id="TCJ14592.1"/>
    </source>
</evidence>
<dbReference type="Pfam" id="PF13591">
    <property type="entry name" value="MerR_2"/>
    <property type="match status" value="1"/>
</dbReference>
<dbReference type="OrthoDB" id="1494789at2"/>
<dbReference type="EMBL" id="SJZI01000042">
    <property type="protein sequence ID" value="TCJ14592.1"/>
    <property type="molecule type" value="Genomic_DNA"/>
</dbReference>